<comment type="caution">
    <text evidence="1">The sequence shown here is derived from an EMBL/GenBank/DDBJ whole genome shotgun (WGS) entry which is preliminary data.</text>
</comment>
<organism evidence="1 2">
    <name type="scientific">Methanobrevibacter filiformis</name>
    <dbReference type="NCBI Taxonomy" id="55758"/>
    <lineage>
        <taxon>Archaea</taxon>
        <taxon>Methanobacteriati</taxon>
        <taxon>Methanobacteriota</taxon>
        <taxon>Methanomada group</taxon>
        <taxon>Methanobacteria</taxon>
        <taxon>Methanobacteriales</taxon>
        <taxon>Methanobacteriaceae</taxon>
        <taxon>Methanobrevibacter</taxon>
    </lineage>
</organism>
<keyword evidence="2" id="KW-1185">Reference proteome</keyword>
<dbReference type="SUPFAM" id="SSF102198">
    <property type="entry name" value="Putative cyclase"/>
    <property type="match status" value="1"/>
</dbReference>
<dbReference type="GO" id="GO:0004061">
    <property type="term" value="F:arylformamidase activity"/>
    <property type="evidence" value="ECO:0007669"/>
    <property type="project" value="UniProtKB-EC"/>
</dbReference>
<proteinExistence type="predicted"/>
<gene>
    <name evidence="1" type="primary">kynB_1</name>
    <name evidence="1" type="ORF">MBFIL_05300</name>
</gene>
<dbReference type="EC" id="3.5.1.9" evidence="1"/>
<protein>
    <submittedName>
        <fullName evidence="1">Kynurenine formamidase</fullName>
        <ecNumber evidence="1">3.5.1.9</ecNumber>
    </submittedName>
</protein>
<evidence type="ECO:0000313" key="2">
    <source>
        <dbReference type="Proteomes" id="UP000077066"/>
    </source>
</evidence>
<dbReference type="PANTHER" id="PTHR31118">
    <property type="entry name" value="CYCLASE-LIKE PROTEIN 2"/>
    <property type="match status" value="1"/>
</dbReference>
<dbReference type="STRING" id="55758.MBFIL_05300"/>
<dbReference type="EMBL" id="LWMT01000075">
    <property type="protein sequence ID" value="KZX16254.1"/>
    <property type="molecule type" value="Genomic_DNA"/>
</dbReference>
<dbReference type="Pfam" id="PF04199">
    <property type="entry name" value="Cyclase"/>
    <property type="match status" value="1"/>
</dbReference>
<accession>A0A166E3Z6</accession>
<name>A0A166E3Z6_9EURY</name>
<dbReference type="Gene3D" id="3.50.30.50">
    <property type="entry name" value="Putative cyclase"/>
    <property type="match status" value="1"/>
</dbReference>
<dbReference type="PANTHER" id="PTHR31118:SF12">
    <property type="entry name" value="CYCLASE-LIKE PROTEIN 2"/>
    <property type="match status" value="1"/>
</dbReference>
<dbReference type="GO" id="GO:0019441">
    <property type="term" value="P:L-tryptophan catabolic process to kynurenine"/>
    <property type="evidence" value="ECO:0007669"/>
    <property type="project" value="InterPro"/>
</dbReference>
<dbReference type="InterPro" id="IPR007325">
    <property type="entry name" value="KFase/CYL"/>
</dbReference>
<dbReference type="InterPro" id="IPR037175">
    <property type="entry name" value="KFase_sf"/>
</dbReference>
<evidence type="ECO:0000313" key="1">
    <source>
        <dbReference type="EMBL" id="KZX16254.1"/>
    </source>
</evidence>
<dbReference type="AlphaFoldDB" id="A0A166E3Z6"/>
<dbReference type="Proteomes" id="UP000077066">
    <property type="component" value="Unassembled WGS sequence"/>
</dbReference>
<keyword evidence="1" id="KW-0378">Hydrolase</keyword>
<reference evidence="1 2" key="1">
    <citation type="submission" date="2016-04" db="EMBL/GenBank/DDBJ databases">
        <title>Genome sequence of Methanobrevibacter filiformis DSM 11501.</title>
        <authorList>
            <person name="Poehlein A."/>
            <person name="Seedorf H."/>
            <person name="Daniel R."/>
        </authorList>
    </citation>
    <scope>NUCLEOTIDE SEQUENCE [LARGE SCALE GENOMIC DNA]</scope>
    <source>
        <strain evidence="1 2">DSM 11501</strain>
    </source>
</reference>
<sequence>MIKDLKIPYEFEKIVIIKTGWFNNWAEDEYFTDNFHISKEIAKLLIESNINGIAIDSPNVDKYGKSTIHKLFLKNDIWIVENLTNLDKLTENSYKSYFIPLNINTEASFIRAFVKSNKV</sequence>
<dbReference type="PATRIC" id="fig|55758.3.peg.591"/>